<comment type="caution">
    <text evidence="9">The sequence shown here is derived from an EMBL/GenBank/DDBJ whole genome shotgun (WGS) entry which is preliminary data.</text>
</comment>
<comment type="similarity">
    <text evidence="1">Belongs to the AfsR/DnrI/RedD regulatory family.</text>
</comment>
<feature type="compositionally biased region" description="Low complexity" evidence="7">
    <location>
        <begin position="258"/>
        <end position="275"/>
    </location>
</feature>
<dbReference type="PANTHER" id="PTHR35807:SF1">
    <property type="entry name" value="TRANSCRIPTIONAL REGULATOR REDD"/>
    <property type="match status" value="1"/>
</dbReference>
<feature type="domain" description="OmpR/PhoB-type" evidence="8">
    <location>
        <begin position="1"/>
        <end position="94"/>
    </location>
</feature>
<keyword evidence="4" id="KW-0804">Transcription</keyword>
<dbReference type="SUPFAM" id="SSF48452">
    <property type="entry name" value="TPR-like"/>
    <property type="match status" value="2"/>
</dbReference>
<organism evidence="9 10">
    <name type="scientific">Polymorphospora lycopeni</name>
    <dbReference type="NCBI Taxonomy" id="3140240"/>
    <lineage>
        <taxon>Bacteria</taxon>
        <taxon>Bacillati</taxon>
        <taxon>Actinomycetota</taxon>
        <taxon>Actinomycetes</taxon>
        <taxon>Micromonosporales</taxon>
        <taxon>Micromonosporaceae</taxon>
        <taxon>Polymorphospora</taxon>
    </lineage>
</organism>
<reference evidence="9 10" key="1">
    <citation type="submission" date="2024-04" db="EMBL/GenBank/DDBJ databases">
        <title>Polymorphospora sp. isolated from Baiyangdian Lake in Xiong'an New Area.</title>
        <authorList>
            <person name="Zhang X."/>
            <person name="Liu J."/>
        </authorList>
    </citation>
    <scope>NUCLEOTIDE SEQUENCE [LARGE SCALE GENOMIC DNA]</scope>
    <source>
        <strain evidence="9 10">2-325</strain>
    </source>
</reference>
<dbReference type="Pfam" id="PF00486">
    <property type="entry name" value="Trans_reg_C"/>
    <property type="match status" value="1"/>
</dbReference>
<protein>
    <submittedName>
        <fullName evidence="9">BTAD domain-containing putative transcriptional regulator</fullName>
    </submittedName>
</protein>
<keyword evidence="3 6" id="KW-0238">DNA-binding</keyword>
<feature type="compositionally biased region" description="Pro residues" evidence="7">
    <location>
        <begin position="276"/>
        <end position="288"/>
    </location>
</feature>
<dbReference type="Gene3D" id="1.25.40.10">
    <property type="entry name" value="Tetratricopeptide repeat domain"/>
    <property type="match status" value="2"/>
</dbReference>
<dbReference type="InterPro" id="IPR011990">
    <property type="entry name" value="TPR-like_helical_dom_sf"/>
</dbReference>
<dbReference type="Gene3D" id="3.40.50.300">
    <property type="entry name" value="P-loop containing nucleotide triphosphate hydrolases"/>
    <property type="match status" value="1"/>
</dbReference>
<feature type="DNA-binding region" description="OmpR/PhoB-type" evidence="6">
    <location>
        <begin position="1"/>
        <end position="94"/>
    </location>
</feature>
<dbReference type="Gene3D" id="1.10.10.10">
    <property type="entry name" value="Winged helix-like DNA-binding domain superfamily/Winged helix DNA-binding domain"/>
    <property type="match status" value="1"/>
</dbReference>
<dbReference type="InterPro" id="IPR041664">
    <property type="entry name" value="AAA_16"/>
</dbReference>
<dbReference type="PRINTS" id="PR00364">
    <property type="entry name" value="DISEASERSIST"/>
</dbReference>
<dbReference type="Pfam" id="PF13191">
    <property type="entry name" value="AAA_16"/>
    <property type="match status" value="1"/>
</dbReference>
<dbReference type="RefSeq" id="WP_375734587.1">
    <property type="nucleotide sequence ID" value="NZ_JBCGDC010000037.1"/>
</dbReference>
<sequence>MRFQALGPLTIQLEHGRLDLAGSREQRTLAALLLDTNRVVPVSRLVEAIWDERPPATSVKAVRNCVSALRSRFAEAGAPTGCIVTDSGGYILRVPDDDVDLRVFADQARQGRRMAARGDLPGAVAQLRRALALWRGTAFTGVTGRLIESAAIQLDEQRRNLYEECLSHELALGRGAELVDEIAELAAARPFGERVQGHLMLALSCAGRRTEALEVYHRVRRLLIHEMGIEPGPELSELHRAVLNGDPGLGPVAVARPAAPTRPVRAPVRTTAAAEPPGPPTATPPVPAQLPAQPVAFTGRDPQLDELTGLLDAAVGSGRTTVAVLSGTAGVGKTALAIHFARLVADRFPDGQLYVDLRGFHPTSPRLDPDEAIRGFLGAFGVPPAQIPGGLAAASALLRTILAGRRVLLLLDNARDADDVRPLLPGAPQCLTLITSRSRMTGLVATDGAHPIILHPLPPDDAYRLLTRRLGTARVTAEPAAVASIAIRAAGLPLALAIVTSRAAGHPTFPLQAIADELEQARGSLDGFSDLDTATDVRSVLSWSYHALSDPAARLFRLLSLHPGPELGTAAAASLAGVPAQRARSLLTELAHTHMVTERTPGRYGMHDLLRAYATERASTEEPESERLAATRRMLDHYLSGAYLADLQLNAHRDPIHPPARAESVTVPEIGDRGAAWAWFSREHPGLLNLLRQAGYDGHPVHAWQLGWALTTYLDRRGHWHDQVVVQQIALQAARRVQDPDGQARAHRNISIAQLRQGLHDDAQAHLRHALRLYTALDDPVGQARTLLNLGTVAERRDRPRLALRYAEQALNLFRTAEHRPGQANALNNVGWYHSQLGNHEEALHYCQQALPLQQETGNRYWEAHTWDSIGNAHHQLSQFPQAAKCYQEALSLWREAGERYYEATTLTHLAATEFASGETRAARNKRRQALEILTELGHPDAEQVRSTMQEPT</sequence>
<dbReference type="CDD" id="cd15831">
    <property type="entry name" value="BTAD"/>
    <property type="match status" value="1"/>
</dbReference>
<dbReference type="PROSITE" id="PS51755">
    <property type="entry name" value="OMPR_PHOB"/>
    <property type="match status" value="1"/>
</dbReference>
<dbReference type="InterPro" id="IPR019734">
    <property type="entry name" value="TPR_rpt"/>
</dbReference>
<dbReference type="InterPro" id="IPR051677">
    <property type="entry name" value="AfsR-DnrI-RedD_regulator"/>
</dbReference>
<proteinExistence type="inferred from homology"/>
<dbReference type="InterPro" id="IPR001867">
    <property type="entry name" value="OmpR/PhoB-type_DNA-bd"/>
</dbReference>
<feature type="repeat" description="TPR" evidence="5">
    <location>
        <begin position="864"/>
        <end position="897"/>
    </location>
</feature>
<dbReference type="SMART" id="SM01043">
    <property type="entry name" value="BTAD"/>
    <property type="match status" value="1"/>
</dbReference>
<keyword evidence="10" id="KW-1185">Reference proteome</keyword>
<feature type="region of interest" description="Disordered" evidence="7">
    <location>
        <begin position="258"/>
        <end position="288"/>
    </location>
</feature>
<accession>A0ABV5CTV3</accession>
<evidence type="ECO:0000256" key="2">
    <source>
        <dbReference type="ARBA" id="ARBA00023015"/>
    </source>
</evidence>
<evidence type="ECO:0000256" key="3">
    <source>
        <dbReference type="ARBA" id="ARBA00023125"/>
    </source>
</evidence>
<feature type="repeat" description="TPR" evidence="5">
    <location>
        <begin position="824"/>
        <end position="857"/>
    </location>
</feature>
<dbReference type="Pfam" id="PF03704">
    <property type="entry name" value="BTAD"/>
    <property type="match status" value="1"/>
</dbReference>
<dbReference type="PROSITE" id="PS50005">
    <property type="entry name" value="TPR"/>
    <property type="match status" value="2"/>
</dbReference>
<evidence type="ECO:0000256" key="7">
    <source>
        <dbReference type="SAM" id="MobiDB-lite"/>
    </source>
</evidence>
<keyword evidence="2" id="KW-0805">Transcription regulation</keyword>
<dbReference type="InterPro" id="IPR005158">
    <property type="entry name" value="BTAD"/>
</dbReference>
<dbReference type="Pfam" id="PF13424">
    <property type="entry name" value="TPR_12"/>
    <property type="match status" value="2"/>
</dbReference>
<dbReference type="SUPFAM" id="SSF52540">
    <property type="entry name" value="P-loop containing nucleoside triphosphate hydrolases"/>
    <property type="match status" value="1"/>
</dbReference>
<dbReference type="EMBL" id="JBCGDC010000037">
    <property type="protein sequence ID" value="MFB6394426.1"/>
    <property type="molecule type" value="Genomic_DNA"/>
</dbReference>
<dbReference type="SUPFAM" id="SSF46894">
    <property type="entry name" value="C-terminal effector domain of the bipartite response regulators"/>
    <property type="match status" value="1"/>
</dbReference>
<name>A0ABV5CTV3_9ACTN</name>
<dbReference type="PANTHER" id="PTHR35807">
    <property type="entry name" value="TRANSCRIPTIONAL REGULATOR REDD-RELATED"/>
    <property type="match status" value="1"/>
</dbReference>
<evidence type="ECO:0000313" key="10">
    <source>
        <dbReference type="Proteomes" id="UP001582793"/>
    </source>
</evidence>
<evidence type="ECO:0000256" key="4">
    <source>
        <dbReference type="ARBA" id="ARBA00023163"/>
    </source>
</evidence>
<dbReference type="SMART" id="SM00028">
    <property type="entry name" value="TPR"/>
    <property type="match status" value="5"/>
</dbReference>
<evidence type="ECO:0000256" key="6">
    <source>
        <dbReference type="PROSITE-ProRule" id="PRU01091"/>
    </source>
</evidence>
<dbReference type="Proteomes" id="UP001582793">
    <property type="component" value="Unassembled WGS sequence"/>
</dbReference>
<evidence type="ECO:0000256" key="5">
    <source>
        <dbReference type="PROSITE-ProRule" id="PRU00339"/>
    </source>
</evidence>
<evidence type="ECO:0000313" key="9">
    <source>
        <dbReference type="EMBL" id="MFB6394426.1"/>
    </source>
</evidence>
<evidence type="ECO:0000256" key="1">
    <source>
        <dbReference type="ARBA" id="ARBA00005820"/>
    </source>
</evidence>
<dbReference type="InterPro" id="IPR016032">
    <property type="entry name" value="Sig_transdc_resp-reg_C-effctor"/>
</dbReference>
<evidence type="ECO:0000259" key="8">
    <source>
        <dbReference type="PROSITE" id="PS51755"/>
    </source>
</evidence>
<dbReference type="SMART" id="SM00862">
    <property type="entry name" value="Trans_reg_C"/>
    <property type="match status" value="1"/>
</dbReference>
<gene>
    <name evidence="9" type="ORF">AAFH96_15100</name>
</gene>
<dbReference type="InterPro" id="IPR036388">
    <property type="entry name" value="WH-like_DNA-bd_sf"/>
</dbReference>
<keyword evidence="5" id="KW-0802">TPR repeat</keyword>
<dbReference type="InterPro" id="IPR027417">
    <property type="entry name" value="P-loop_NTPase"/>
</dbReference>